<comment type="caution">
    <text evidence="1">The sequence shown here is derived from an EMBL/GenBank/DDBJ whole genome shotgun (WGS) entry which is preliminary data.</text>
</comment>
<proteinExistence type="predicted"/>
<evidence type="ECO:0000313" key="1">
    <source>
        <dbReference type="EMBL" id="KAJ8128913.1"/>
    </source>
</evidence>
<name>A0ACC2JN51_9PEZI</name>
<protein>
    <submittedName>
        <fullName evidence="1">Uncharacterized protein</fullName>
    </submittedName>
</protein>
<evidence type="ECO:0000313" key="2">
    <source>
        <dbReference type="Proteomes" id="UP001153332"/>
    </source>
</evidence>
<organism evidence="1 2">
    <name type="scientific">Lasiodiplodia mahajangana</name>
    <dbReference type="NCBI Taxonomy" id="1108764"/>
    <lineage>
        <taxon>Eukaryota</taxon>
        <taxon>Fungi</taxon>
        <taxon>Dikarya</taxon>
        <taxon>Ascomycota</taxon>
        <taxon>Pezizomycotina</taxon>
        <taxon>Dothideomycetes</taxon>
        <taxon>Dothideomycetes incertae sedis</taxon>
        <taxon>Botryosphaeriales</taxon>
        <taxon>Botryosphaeriaceae</taxon>
        <taxon>Lasiodiplodia</taxon>
    </lineage>
</organism>
<sequence>MNPKIYRPLGRERREFRLARIKPTPHSEHENHHIEVIPERASLNNTPTFTAFSYTSGDEGDEEDETTILINEIRTPTRTNLHAALYQLLKRSIFTLAETVYCWLGPSTDDIDAASLMLKRIAQEVKDCGLTMDDVQVIRGGVGKRWPIAFSTPDAEEARLSLCKKLIAYEELESKGNSETSGSPPSLCDITLITSACPGRPLYTASDPRDIIFGALGCVADTEALGLQVEYKKPVNQVFAEATNTLLRQRKQYFLGFCSFVKDMPGLPSWVPYWKRLGEFGVTLYPINYAIRFAADGGLLDARSNVDIGDWRVLRTCSWYVDVVMAVMEPVKREFIDPYCGHVYSLENQKRWISKIVEFFRLDSSEQADEVAVWRMVVQDEQRPGERTTAVWQGLAPRVFRQSSLDAGELTPDEIKLIEDPRCGGTVEGFKRRCLFIMEACFRFRTLFKTSTGKIGLGPEVMLPGDIVTILHGNDAPIILRPESEQYHSYVGDAYVHAIMDGEFAATEPELRCDYTFSLAIADELIIVIAYLAISTLLQQPIVRAGLLPHTSASVSSTLHPPNIRDIPPVTLTNITHVDAGEFEPYITQVGALYKRLRAVKESENEEAFIFRKTRSNKEEFAAIFDDENKWLGKGPLVARRGSVSVSLFSPAEAPRPIRKLSSEFPRAIQVPSPLSTVPSVFFDEDFRLENPRTFDVVSERSEVVRPLTRTLHLKALVNGNVVASRKALATNGILQDKLSWYMDTIEIYLTASILTASTTFFTALSSLQELHSQAAYFLERIKAFRKELEALDRKVTNRGLNIVQAQRRQKNLQQLHHVVLQLNHIIHGVATCKSLIDNGEIEMALENIDFLENLVAGKTDQLKSLSKFDGWDIRVRDLKGAIALQGVNADLSTLRSRIGKAYETRFLILLIGDLQRHSQVSLARTQEVLIRWVGNSVRFRSGHTREPAISPSYMNSIGDLRPELLESLVGLRRVKHFTAAATAYREAALREIRNLVWRLLPSSNDDDADSVVPPSSMTSSKIPAQHQKSFMPTRNLQTLEPEGAERLLVEIYIGVTETLRRLSTQTKLLLDVASSLGDESSSSITVRDSSIAAVEIQEIHEAIGLPNLLGQAVDIAQDEVVKLLRIRSEQSTHLSIVWFIRYFTLNLYFANECESISGRSGTTLKIVVNGQVKDFVQHYGDAEKQKLARHMESEQWEAADFSEEDAARLNRILSCSTEDPTEWLDRLKIWIPYSNNDLGSDGAGDAQPNSNAKAGIRNACIDEETFILPNPAILCMNSLAHFLELIVGIPSMTSDIAASLVSYLLFFNSRCIQLILGAGARRSAGLRSITSKHLVLASQALAFIATLISHVREFVRRHAGNNAAASTVMEFDKVKRLYQEHQDGIHDKIIEIMSLLAASHVRTMKNIDWDNGQKNLRPYMASLAKDTASLHRILRKNVSERTARRLMTLVFASYKEQLGDAFWEADPKTELGRDSMLQDVEFFQSKLGKVDGCGDTGEYLSKIIKSKQVKNLAPVAPAATEREEKDAEDTTGSAEIRDCSRDEIRGEGKSKTSRL</sequence>
<accession>A0ACC2JN51</accession>
<dbReference type="EMBL" id="JAPUUL010000919">
    <property type="protein sequence ID" value="KAJ8128913.1"/>
    <property type="molecule type" value="Genomic_DNA"/>
</dbReference>
<reference evidence="1" key="1">
    <citation type="submission" date="2022-12" db="EMBL/GenBank/DDBJ databases">
        <title>Genome Sequence of Lasiodiplodia mahajangana.</title>
        <authorList>
            <person name="Buettner E."/>
        </authorList>
    </citation>
    <scope>NUCLEOTIDE SEQUENCE</scope>
    <source>
        <strain evidence="1">VT137</strain>
    </source>
</reference>
<dbReference type="Proteomes" id="UP001153332">
    <property type="component" value="Unassembled WGS sequence"/>
</dbReference>
<gene>
    <name evidence="1" type="ORF">O1611_g4718</name>
</gene>
<keyword evidence="2" id="KW-1185">Reference proteome</keyword>